<keyword evidence="1" id="KW-0560">Oxidoreductase</keyword>
<dbReference type="InterPro" id="IPR001509">
    <property type="entry name" value="Epimerase_deHydtase"/>
</dbReference>
<protein>
    <submittedName>
        <fullName evidence="4">Polysaccharide biosynthesis family protein</fullName>
    </submittedName>
</protein>
<comment type="caution">
    <text evidence="4">The sequence shown here is derived from an EMBL/GenBank/DDBJ whole genome shotgun (WGS) entry which is preliminary data.</text>
</comment>
<evidence type="ECO:0000256" key="2">
    <source>
        <dbReference type="ARBA" id="ARBA00023445"/>
    </source>
</evidence>
<evidence type="ECO:0000313" key="5">
    <source>
        <dbReference type="Proteomes" id="UP000223370"/>
    </source>
</evidence>
<name>A0A1Z5J2G5_9LACO</name>
<evidence type="ECO:0000313" key="4">
    <source>
        <dbReference type="EMBL" id="GAX08245.1"/>
    </source>
</evidence>
<dbReference type="InterPro" id="IPR050425">
    <property type="entry name" value="NAD(P)_dehydrat-like"/>
</dbReference>
<evidence type="ECO:0000256" key="1">
    <source>
        <dbReference type="ARBA" id="ARBA00023002"/>
    </source>
</evidence>
<dbReference type="PANTHER" id="PTHR10366">
    <property type="entry name" value="NAD DEPENDENT EPIMERASE/DEHYDRATASE"/>
    <property type="match status" value="1"/>
</dbReference>
<dbReference type="Gene3D" id="3.40.50.720">
    <property type="entry name" value="NAD(P)-binding Rossmann-like Domain"/>
    <property type="match status" value="1"/>
</dbReference>
<feature type="domain" description="NAD-dependent epimerase/dehydratase" evidence="3">
    <location>
        <begin position="7"/>
        <end position="245"/>
    </location>
</feature>
<dbReference type="RefSeq" id="WP_098824803.1">
    <property type="nucleotide sequence ID" value="NZ_BCMJ01000004.1"/>
</dbReference>
<sequence length="345" mass="37396">MKHNNLVLVTGGNGFLAMHIIRQLLTAGFPVRATLRNLNRKDQVKTTLENTQTPHLDQLTFVQADLTKDADWPAAMKDVTYVMSVAAPVFVNGKQGTDAMAQVATDGTLRIIKSAEKASVKRVVMTGNFGAVGFSNKDPQHITTEADWTDPDEPGLSLYERSKLVAEKAAWNYLKTTNSALEFTTVNAGAMLGPSLDNHVSGSFGIVKNLLDGSVKRVPNIHINVVDVRDVADIHVRAMTTPAANGQRFLAIEDSDALSMMDMVKIIRKHHPELAAKLPTKTLPDFVIKLGAHFNDAAKEGRLMMALTTHVSNQKAKQVLGWQPISSSETAVVKAVDALIAAGEI</sequence>
<dbReference type="CDD" id="cd05227">
    <property type="entry name" value="AR_SDR_e"/>
    <property type="match status" value="1"/>
</dbReference>
<dbReference type="GO" id="GO:0016616">
    <property type="term" value="F:oxidoreductase activity, acting on the CH-OH group of donors, NAD or NADP as acceptor"/>
    <property type="evidence" value="ECO:0007669"/>
    <property type="project" value="TreeGrafter"/>
</dbReference>
<dbReference type="SUPFAM" id="SSF51735">
    <property type="entry name" value="NAD(P)-binding Rossmann-fold domains"/>
    <property type="match status" value="1"/>
</dbReference>
<dbReference type="Proteomes" id="UP000223370">
    <property type="component" value="Unassembled WGS sequence"/>
</dbReference>
<dbReference type="EMBL" id="BCMJ01000004">
    <property type="protein sequence ID" value="GAX08245.1"/>
    <property type="molecule type" value="Genomic_DNA"/>
</dbReference>
<accession>A0A1Z5J2G5</accession>
<reference evidence="4 5" key="1">
    <citation type="submission" date="2015-11" db="EMBL/GenBank/DDBJ databases">
        <title>Draft genome sequences of new species of the genus Lactobacillus isolated from orchardgrass silage.</title>
        <authorList>
            <person name="Tohno M."/>
            <person name="Tanizawa Y."/>
            <person name="Arita M."/>
        </authorList>
    </citation>
    <scope>NUCLEOTIDE SEQUENCE [LARGE SCALE GENOMIC DNA]</scope>
    <source>
        <strain evidence="4 5">IWT5</strain>
    </source>
</reference>
<dbReference type="AlphaFoldDB" id="A0A1Z5J2G5"/>
<dbReference type="FunFam" id="3.40.50.720:FF:000336">
    <property type="entry name" value="Aldehyde reductase"/>
    <property type="match status" value="1"/>
</dbReference>
<evidence type="ECO:0000259" key="3">
    <source>
        <dbReference type="Pfam" id="PF01370"/>
    </source>
</evidence>
<keyword evidence="5" id="KW-1185">Reference proteome</keyword>
<comment type="similarity">
    <text evidence="2">Belongs to the NAD(P)-dependent epimerase/dehydratase family. Dihydroflavonol-4-reductase subfamily.</text>
</comment>
<dbReference type="PANTHER" id="PTHR10366:SF564">
    <property type="entry name" value="STEROL-4-ALPHA-CARBOXYLATE 3-DEHYDROGENASE, DECARBOXYLATING"/>
    <property type="match status" value="1"/>
</dbReference>
<dbReference type="Pfam" id="PF01370">
    <property type="entry name" value="Epimerase"/>
    <property type="match status" value="1"/>
</dbReference>
<organism evidence="4 5">
    <name type="scientific">Secundilactobacillus silagincola</name>
    <dbReference type="NCBI Taxonomy" id="1714681"/>
    <lineage>
        <taxon>Bacteria</taxon>
        <taxon>Bacillati</taxon>
        <taxon>Bacillota</taxon>
        <taxon>Bacilli</taxon>
        <taxon>Lactobacillales</taxon>
        <taxon>Lactobacillaceae</taxon>
        <taxon>Secundilactobacillus</taxon>
    </lineage>
</organism>
<gene>
    <name evidence="4" type="ORF">IWT5_01398</name>
</gene>
<dbReference type="InterPro" id="IPR036291">
    <property type="entry name" value="NAD(P)-bd_dom_sf"/>
</dbReference>
<dbReference type="OrthoDB" id="9778052at2"/>
<proteinExistence type="inferred from homology"/>